<dbReference type="Gene3D" id="1.10.10.10">
    <property type="entry name" value="Winged helix-like DNA-binding domain superfamily/Winged helix DNA-binding domain"/>
    <property type="match status" value="1"/>
</dbReference>
<gene>
    <name evidence="2" type="ORF">ACFFIA_40595</name>
</gene>
<proteinExistence type="predicted"/>
<dbReference type="Pfam" id="PF13338">
    <property type="entry name" value="AbiEi_4"/>
    <property type="match status" value="1"/>
</dbReference>
<comment type="caution">
    <text evidence="2">The sequence shown here is derived from an EMBL/GenBank/DDBJ whole genome shotgun (WGS) entry which is preliminary data.</text>
</comment>
<sequence length="129" mass="14070">MSDRDGVRPPTLDLIAEPGVVEILLALHSSGGVATLAQLRAHGIAQQTSQLRRLVGSGHLQRHGAGSLDLEPDDQTTFTLTPIGEGVVRTLYRICQWGDELRAQRAPGHPWCPRCSPPQVVRRDPCIPR</sequence>
<dbReference type="InterPro" id="IPR036388">
    <property type="entry name" value="WH-like_DNA-bd_sf"/>
</dbReference>
<keyword evidence="3" id="KW-1185">Reference proteome</keyword>
<dbReference type="EMBL" id="JBHLUH010000092">
    <property type="protein sequence ID" value="MFC0533920.1"/>
    <property type="molecule type" value="Genomic_DNA"/>
</dbReference>
<reference evidence="2 3" key="1">
    <citation type="submission" date="2024-09" db="EMBL/GenBank/DDBJ databases">
        <authorList>
            <person name="Sun Q."/>
            <person name="Mori K."/>
        </authorList>
    </citation>
    <scope>NUCLEOTIDE SEQUENCE [LARGE SCALE GENOMIC DNA]</scope>
    <source>
        <strain evidence="2 3">TBRC 3947</strain>
    </source>
</reference>
<dbReference type="Proteomes" id="UP001589867">
    <property type="component" value="Unassembled WGS sequence"/>
</dbReference>
<organism evidence="2 3">
    <name type="scientific">Phytohabitans kaempferiae</name>
    <dbReference type="NCBI Taxonomy" id="1620943"/>
    <lineage>
        <taxon>Bacteria</taxon>
        <taxon>Bacillati</taxon>
        <taxon>Actinomycetota</taxon>
        <taxon>Actinomycetes</taxon>
        <taxon>Micromonosporales</taxon>
        <taxon>Micromonosporaceae</taxon>
    </lineage>
</organism>
<dbReference type="RefSeq" id="WP_377262133.1">
    <property type="nucleotide sequence ID" value="NZ_JBHLUH010000092.1"/>
</dbReference>
<protein>
    <submittedName>
        <fullName evidence="2">Type IV toxin-antitoxin system AbiEi family antitoxin domain-containing protein</fullName>
    </submittedName>
</protein>
<evidence type="ECO:0000313" key="3">
    <source>
        <dbReference type="Proteomes" id="UP001589867"/>
    </source>
</evidence>
<feature type="domain" description="AbiEi antitoxin N-terminal" evidence="1">
    <location>
        <begin position="23"/>
        <end position="62"/>
    </location>
</feature>
<accession>A0ABV6MGQ4</accession>
<dbReference type="SUPFAM" id="SSF46785">
    <property type="entry name" value="Winged helix' DNA-binding domain"/>
    <property type="match status" value="1"/>
</dbReference>
<evidence type="ECO:0000259" key="1">
    <source>
        <dbReference type="Pfam" id="PF13338"/>
    </source>
</evidence>
<evidence type="ECO:0000313" key="2">
    <source>
        <dbReference type="EMBL" id="MFC0533920.1"/>
    </source>
</evidence>
<dbReference type="InterPro" id="IPR025159">
    <property type="entry name" value="AbiEi_N"/>
</dbReference>
<dbReference type="InterPro" id="IPR036390">
    <property type="entry name" value="WH_DNA-bd_sf"/>
</dbReference>
<name>A0ABV6MGQ4_9ACTN</name>